<gene>
    <name evidence="3" type="ORF">Aple_040050</name>
</gene>
<evidence type="ECO:0000259" key="2">
    <source>
        <dbReference type="Pfam" id="PF01266"/>
    </source>
</evidence>
<name>A0A5M3XLW1_9ACTN</name>
<evidence type="ECO:0000313" key="4">
    <source>
        <dbReference type="Proteomes" id="UP000377595"/>
    </source>
</evidence>
<dbReference type="OrthoDB" id="9806257at2"/>
<dbReference type="GO" id="GO:0005737">
    <property type="term" value="C:cytoplasm"/>
    <property type="evidence" value="ECO:0007669"/>
    <property type="project" value="TreeGrafter"/>
</dbReference>
<organism evidence="3 4">
    <name type="scientific">Acrocarpospora pleiomorpha</name>
    <dbReference type="NCBI Taxonomy" id="90975"/>
    <lineage>
        <taxon>Bacteria</taxon>
        <taxon>Bacillati</taxon>
        <taxon>Actinomycetota</taxon>
        <taxon>Actinomycetes</taxon>
        <taxon>Streptosporangiales</taxon>
        <taxon>Streptosporangiaceae</taxon>
        <taxon>Acrocarpospora</taxon>
    </lineage>
</organism>
<dbReference type="RefSeq" id="WP_155346123.1">
    <property type="nucleotide sequence ID" value="NZ_BAAAHM010000003.1"/>
</dbReference>
<evidence type="ECO:0000313" key="3">
    <source>
        <dbReference type="EMBL" id="GES21109.1"/>
    </source>
</evidence>
<reference evidence="3 4" key="1">
    <citation type="submission" date="2019-10" db="EMBL/GenBank/DDBJ databases">
        <title>Whole genome shotgun sequence of Acrocarpospora pleiomorpha NBRC 16267.</title>
        <authorList>
            <person name="Ichikawa N."/>
            <person name="Kimura A."/>
            <person name="Kitahashi Y."/>
            <person name="Komaki H."/>
            <person name="Oguchi A."/>
        </authorList>
    </citation>
    <scope>NUCLEOTIDE SEQUENCE [LARGE SCALE GENOMIC DNA]</scope>
    <source>
        <strain evidence="3 4">NBRC 16267</strain>
    </source>
</reference>
<dbReference type="Gene3D" id="3.30.9.10">
    <property type="entry name" value="D-Amino Acid Oxidase, subunit A, domain 2"/>
    <property type="match status" value="1"/>
</dbReference>
<proteinExistence type="predicted"/>
<accession>A0A5M3XLW1</accession>
<dbReference type="PANTHER" id="PTHR13847:SF289">
    <property type="entry name" value="GLYCINE OXIDASE"/>
    <property type="match status" value="1"/>
</dbReference>
<keyword evidence="4" id="KW-1185">Reference proteome</keyword>
<dbReference type="AlphaFoldDB" id="A0A5M3XLW1"/>
<dbReference type="Proteomes" id="UP000377595">
    <property type="component" value="Unassembled WGS sequence"/>
</dbReference>
<keyword evidence="1" id="KW-0560">Oxidoreductase</keyword>
<evidence type="ECO:0000256" key="1">
    <source>
        <dbReference type="ARBA" id="ARBA00023002"/>
    </source>
</evidence>
<dbReference type="SUPFAM" id="SSF51905">
    <property type="entry name" value="FAD/NAD(P)-binding domain"/>
    <property type="match status" value="1"/>
</dbReference>
<dbReference type="InterPro" id="IPR036188">
    <property type="entry name" value="FAD/NAD-bd_sf"/>
</dbReference>
<dbReference type="Pfam" id="PF01266">
    <property type="entry name" value="DAO"/>
    <property type="match status" value="1"/>
</dbReference>
<dbReference type="PANTHER" id="PTHR13847">
    <property type="entry name" value="SARCOSINE DEHYDROGENASE-RELATED"/>
    <property type="match status" value="1"/>
</dbReference>
<dbReference type="Gene3D" id="3.50.50.60">
    <property type="entry name" value="FAD/NAD(P)-binding domain"/>
    <property type="match status" value="2"/>
</dbReference>
<protein>
    <submittedName>
        <fullName evidence="3">Cytochrome c4</fullName>
    </submittedName>
</protein>
<dbReference type="PROSITE" id="PS51257">
    <property type="entry name" value="PROKAR_LIPOPROTEIN"/>
    <property type="match status" value="1"/>
</dbReference>
<sequence>MTPERADVVVIGGGVVGSCVAYFLARSGIDVVVLDPAPGKGASAGNAGLVVPSYTLPMSNPDALITGLRSLLGRAPSTLASPVSARTLAWLARFVLASRPGRAWRDVRVLHELAEFSRRGYDQLRSEADFPLWSDGFLHLARDRRTWAAEVRTARRLAAIGVRSEELGPDALAAIEPGLASGFVGAIRFPGDTALDPERTTRAFAEAAVRHGAVFHAERVVGVRTVAGRIEAVETTGPTVAGKAFVLATGADTAAVGRLFGVRLPVEPGYGWSLTLPTHASLLRHAVQFADEHVVVNSGPDRIRMTGGMEFGGRASQAPRPEAIATLRAVAEAAIPAMRTIADPGIAWRGARPMTPSGLPIIRLVRDNLVAATGHGPLGVTLAPATGRIVAHLVTQKGIPLRSS</sequence>
<dbReference type="EMBL" id="BLAF01000021">
    <property type="protein sequence ID" value="GES21109.1"/>
    <property type="molecule type" value="Genomic_DNA"/>
</dbReference>
<dbReference type="GO" id="GO:0016491">
    <property type="term" value="F:oxidoreductase activity"/>
    <property type="evidence" value="ECO:0007669"/>
    <property type="project" value="UniProtKB-KW"/>
</dbReference>
<dbReference type="InterPro" id="IPR006076">
    <property type="entry name" value="FAD-dep_OxRdtase"/>
</dbReference>
<comment type="caution">
    <text evidence="3">The sequence shown here is derived from an EMBL/GenBank/DDBJ whole genome shotgun (WGS) entry which is preliminary data.</text>
</comment>
<feature type="domain" description="FAD dependent oxidoreductase" evidence="2">
    <location>
        <begin position="7"/>
        <end position="393"/>
    </location>
</feature>